<feature type="compositionally biased region" description="Basic and acidic residues" evidence="1">
    <location>
        <begin position="35"/>
        <end position="107"/>
    </location>
</feature>
<dbReference type="Proteomes" id="UP000664132">
    <property type="component" value="Unassembled WGS sequence"/>
</dbReference>
<evidence type="ECO:0000313" key="3">
    <source>
        <dbReference type="Proteomes" id="UP000664132"/>
    </source>
</evidence>
<feature type="region of interest" description="Disordered" evidence="1">
    <location>
        <begin position="1"/>
        <end position="107"/>
    </location>
</feature>
<name>A0A8H7T6J7_9HELO</name>
<feature type="compositionally biased region" description="Polar residues" evidence="1">
    <location>
        <begin position="1"/>
        <end position="24"/>
    </location>
</feature>
<accession>A0A8H7T6J7</accession>
<proteinExistence type="predicted"/>
<evidence type="ECO:0000256" key="1">
    <source>
        <dbReference type="SAM" id="MobiDB-lite"/>
    </source>
</evidence>
<evidence type="ECO:0000313" key="2">
    <source>
        <dbReference type="EMBL" id="KAG4414369.1"/>
    </source>
</evidence>
<gene>
    <name evidence="2" type="ORF">IFR04_012506</name>
</gene>
<dbReference type="AlphaFoldDB" id="A0A8H7T6J7"/>
<protein>
    <submittedName>
        <fullName evidence="2">Uncharacterized protein</fullName>
    </submittedName>
</protein>
<dbReference type="OrthoDB" id="197676at2759"/>
<sequence length="293" mass="33659">MASLSSGNQPVLAETNGQSASTPEPKNPCIVGTKRKAEHETEENKENARPESASKSRKLDVTGKQKIDHTSQARDDEEATKDPKAITEGDTKERREHTPGRDGPIKEEWHLASPDIKPFKGPPGKKVRKTAHEKNEEYKQFIRENEGHMFHELYVCFDKGPNGSPTYDKSGFQLDYYKVADWMKPTPYNKSKVVKGMERTVARMKTESEQMAEIFFEKGEAPTDTMKLSSGNGYWKDRVSKDLNVPWHKITVEHFKEWEKKGFKKARRGEYENPTEEERKRMLRLMNGASLRK</sequence>
<comment type="caution">
    <text evidence="2">The sequence shown here is derived from an EMBL/GenBank/DDBJ whole genome shotgun (WGS) entry which is preliminary data.</text>
</comment>
<dbReference type="EMBL" id="JAFJYH010000268">
    <property type="protein sequence ID" value="KAG4414369.1"/>
    <property type="molecule type" value="Genomic_DNA"/>
</dbReference>
<organism evidence="2 3">
    <name type="scientific">Cadophora malorum</name>
    <dbReference type="NCBI Taxonomy" id="108018"/>
    <lineage>
        <taxon>Eukaryota</taxon>
        <taxon>Fungi</taxon>
        <taxon>Dikarya</taxon>
        <taxon>Ascomycota</taxon>
        <taxon>Pezizomycotina</taxon>
        <taxon>Leotiomycetes</taxon>
        <taxon>Helotiales</taxon>
        <taxon>Ploettnerulaceae</taxon>
        <taxon>Cadophora</taxon>
    </lineage>
</organism>
<reference evidence="2" key="1">
    <citation type="submission" date="2021-02" db="EMBL/GenBank/DDBJ databases">
        <title>Genome sequence Cadophora malorum strain M34.</title>
        <authorList>
            <person name="Stefanovic E."/>
            <person name="Vu D."/>
            <person name="Scully C."/>
            <person name="Dijksterhuis J."/>
            <person name="Roader J."/>
            <person name="Houbraken J."/>
        </authorList>
    </citation>
    <scope>NUCLEOTIDE SEQUENCE</scope>
    <source>
        <strain evidence="2">M34</strain>
    </source>
</reference>
<keyword evidence="3" id="KW-1185">Reference proteome</keyword>